<evidence type="ECO:0000256" key="2">
    <source>
        <dbReference type="ARBA" id="ARBA00006537"/>
    </source>
</evidence>
<evidence type="ECO:0000256" key="4">
    <source>
        <dbReference type="ARBA" id="ARBA00022568"/>
    </source>
</evidence>
<keyword evidence="10" id="KW-0175">Coiled coil</keyword>
<evidence type="ECO:0000256" key="1">
    <source>
        <dbReference type="ARBA" id="ARBA00004477"/>
    </source>
</evidence>
<dbReference type="OrthoDB" id="41595at2759"/>
<evidence type="ECO:0000313" key="16">
    <source>
        <dbReference type="Proteomes" id="UP001165085"/>
    </source>
</evidence>
<dbReference type="InterPro" id="IPR008559">
    <property type="entry name" value="TMCO1"/>
</dbReference>
<dbReference type="SMART" id="SM01415">
    <property type="entry name" value="DUF106"/>
    <property type="match status" value="1"/>
</dbReference>
<feature type="transmembrane region" description="Helical" evidence="14">
    <location>
        <begin position="146"/>
        <end position="164"/>
    </location>
</feature>
<keyword evidence="3" id="KW-0813">Transport</keyword>
<dbReference type="InterPro" id="IPR002809">
    <property type="entry name" value="EMC3/TMCO1"/>
</dbReference>
<keyword evidence="4" id="KW-0109">Calcium transport</keyword>
<evidence type="ECO:0000256" key="13">
    <source>
        <dbReference type="ARBA" id="ARBA00023303"/>
    </source>
</evidence>
<keyword evidence="7" id="KW-0256">Endoplasmic reticulum</keyword>
<proteinExistence type="inferred from homology"/>
<gene>
    <name evidence="15" type="ORF">TrST_g6204</name>
</gene>
<keyword evidence="13" id="KW-0407">Ion channel</keyword>
<evidence type="ECO:0000256" key="7">
    <source>
        <dbReference type="ARBA" id="ARBA00022824"/>
    </source>
</evidence>
<dbReference type="PANTHER" id="PTHR20917:SF0">
    <property type="entry name" value="CALCIUM LOAD-ACTIVATED CALCIUM CHANNEL"/>
    <property type="match status" value="1"/>
</dbReference>
<protein>
    <recommendedName>
        <fullName evidence="17">Calcium load-activated calcium channel</fullName>
    </recommendedName>
</protein>
<dbReference type="Proteomes" id="UP001165085">
    <property type="component" value="Unassembled WGS sequence"/>
</dbReference>
<evidence type="ECO:0000256" key="11">
    <source>
        <dbReference type="ARBA" id="ARBA00023065"/>
    </source>
</evidence>
<accession>A0A9W7BLD8</accession>
<keyword evidence="12 14" id="KW-0472">Membrane</keyword>
<evidence type="ECO:0000313" key="15">
    <source>
        <dbReference type="EMBL" id="GMH88763.1"/>
    </source>
</evidence>
<keyword evidence="11" id="KW-0406">Ion transport</keyword>
<feature type="transmembrane region" description="Helical" evidence="14">
    <location>
        <begin position="94"/>
        <end position="111"/>
    </location>
</feature>
<name>A0A9W7BLD8_9STRA</name>
<evidence type="ECO:0000256" key="5">
    <source>
        <dbReference type="ARBA" id="ARBA00022673"/>
    </source>
</evidence>
<dbReference type="GO" id="GO:0005262">
    <property type="term" value="F:calcium channel activity"/>
    <property type="evidence" value="ECO:0007669"/>
    <property type="project" value="UniProtKB-KW"/>
</dbReference>
<reference evidence="16" key="1">
    <citation type="journal article" date="2023" name="Commun. Biol.">
        <title>Genome analysis of Parmales, the sister group of diatoms, reveals the evolutionary specialization of diatoms from phago-mixotrophs to photoautotrophs.</title>
        <authorList>
            <person name="Ban H."/>
            <person name="Sato S."/>
            <person name="Yoshikawa S."/>
            <person name="Yamada K."/>
            <person name="Nakamura Y."/>
            <person name="Ichinomiya M."/>
            <person name="Sato N."/>
            <person name="Blanc-Mathieu R."/>
            <person name="Endo H."/>
            <person name="Kuwata A."/>
            <person name="Ogata H."/>
        </authorList>
    </citation>
    <scope>NUCLEOTIDE SEQUENCE [LARGE SCALE GENOMIC DNA]</scope>
    <source>
        <strain evidence="16">NIES 3701</strain>
    </source>
</reference>
<keyword evidence="5" id="KW-0107">Calcium channel</keyword>
<dbReference type="PANTHER" id="PTHR20917">
    <property type="entry name" value="PNAS-RELATED"/>
    <property type="match status" value="1"/>
</dbReference>
<comment type="similarity">
    <text evidence="2">Belongs to the TMCO1 family.</text>
</comment>
<evidence type="ECO:0008006" key="17">
    <source>
        <dbReference type="Google" id="ProtNLM"/>
    </source>
</evidence>
<dbReference type="Pfam" id="PF01956">
    <property type="entry name" value="EMC3_TMCO1"/>
    <property type="match status" value="1"/>
</dbReference>
<dbReference type="GO" id="GO:0005789">
    <property type="term" value="C:endoplasmic reticulum membrane"/>
    <property type="evidence" value="ECO:0007669"/>
    <property type="project" value="UniProtKB-SubCell"/>
</dbReference>
<evidence type="ECO:0000256" key="3">
    <source>
        <dbReference type="ARBA" id="ARBA00022448"/>
    </source>
</evidence>
<dbReference type="AlphaFoldDB" id="A0A9W7BLD8"/>
<keyword evidence="8" id="KW-0106">Calcium</keyword>
<keyword evidence="16" id="KW-1185">Reference proteome</keyword>
<keyword evidence="6 14" id="KW-0812">Transmembrane</keyword>
<evidence type="ECO:0000256" key="10">
    <source>
        <dbReference type="ARBA" id="ARBA00023054"/>
    </source>
</evidence>
<dbReference type="EMBL" id="BRXY01000347">
    <property type="protein sequence ID" value="GMH88763.1"/>
    <property type="molecule type" value="Genomic_DNA"/>
</dbReference>
<evidence type="ECO:0000256" key="9">
    <source>
        <dbReference type="ARBA" id="ARBA00022989"/>
    </source>
</evidence>
<organism evidence="15 16">
    <name type="scientific">Triparma strigata</name>
    <dbReference type="NCBI Taxonomy" id="1606541"/>
    <lineage>
        <taxon>Eukaryota</taxon>
        <taxon>Sar</taxon>
        <taxon>Stramenopiles</taxon>
        <taxon>Ochrophyta</taxon>
        <taxon>Bolidophyceae</taxon>
        <taxon>Parmales</taxon>
        <taxon>Triparmaceae</taxon>
        <taxon>Triparma</taxon>
    </lineage>
</organism>
<dbReference type="GO" id="GO:0032469">
    <property type="term" value="P:endoplasmic reticulum calcium ion homeostasis"/>
    <property type="evidence" value="ECO:0007669"/>
    <property type="project" value="InterPro"/>
</dbReference>
<feature type="transmembrane region" description="Helical" evidence="14">
    <location>
        <begin position="6"/>
        <end position="24"/>
    </location>
</feature>
<evidence type="ECO:0000256" key="6">
    <source>
        <dbReference type="ARBA" id="ARBA00022692"/>
    </source>
</evidence>
<evidence type="ECO:0000256" key="12">
    <source>
        <dbReference type="ARBA" id="ARBA00023136"/>
    </source>
</evidence>
<comment type="caution">
    <text evidence="15">The sequence shown here is derived from an EMBL/GenBank/DDBJ whole genome shotgun (WGS) entry which is preliminary data.</text>
</comment>
<evidence type="ECO:0000256" key="8">
    <source>
        <dbReference type="ARBA" id="ARBA00022837"/>
    </source>
</evidence>
<sequence>MLDDISYIVVVSLSGTILVEALVYKNVFKTELYSTISAKVNRYQVLEDKALKNLTAVTTNKSSTSKQIQKATLKHTVAKDQTSAVRASLSQLGAKYNFLGMFLTFLTYRYLSSKYYGISIGRLPFEPPYPINRLTSRGLTDLPSTSLSFFFIYMLINFGLKSVVKKIFAKMKGEEPGQGGMKDVINSPGMKKIMKKFGYKEEDFEGINEVLGMMPGN</sequence>
<keyword evidence="9 14" id="KW-1133">Transmembrane helix</keyword>
<evidence type="ECO:0000256" key="14">
    <source>
        <dbReference type="SAM" id="Phobius"/>
    </source>
</evidence>
<comment type="subcellular location">
    <subcellularLocation>
        <location evidence="1">Endoplasmic reticulum membrane</location>
        <topology evidence="1">Multi-pass membrane protein</topology>
    </subcellularLocation>
</comment>